<accession>A0A8J5ZW17</accession>
<feature type="region of interest" description="Disordered" evidence="1">
    <location>
        <begin position="59"/>
        <end position="86"/>
    </location>
</feature>
<dbReference type="AlphaFoldDB" id="A0A8J5ZW17"/>
<reference evidence="2" key="1">
    <citation type="journal article" date="2021" name="Evol. Appl.">
        <title>The genome of the Pyrenean desman and the effects of bottlenecks and inbreeding on the genomic landscape of an endangered species.</title>
        <authorList>
            <person name="Escoda L."/>
            <person name="Castresana J."/>
        </authorList>
    </citation>
    <scope>NUCLEOTIDE SEQUENCE</scope>
    <source>
        <strain evidence="2">IBE-C5619</strain>
    </source>
</reference>
<keyword evidence="3" id="KW-1185">Reference proteome</keyword>
<comment type="caution">
    <text evidence="2">The sequence shown here is derived from an EMBL/GenBank/DDBJ whole genome shotgun (WGS) entry which is preliminary data.</text>
</comment>
<organism evidence="2 3">
    <name type="scientific">Galemys pyrenaicus</name>
    <name type="common">Iberian desman</name>
    <name type="synonym">Pyrenean desman</name>
    <dbReference type="NCBI Taxonomy" id="202257"/>
    <lineage>
        <taxon>Eukaryota</taxon>
        <taxon>Metazoa</taxon>
        <taxon>Chordata</taxon>
        <taxon>Craniata</taxon>
        <taxon>Vertebrata</taxon>
        <taxon>Euteleostomi</taxon>
        <taxon>Mammalia</taxon>
        <taxon>Eutheria</taxon>
        <taxon>Laurasiatheria</taxon>
        <taxon>Eulipotyphla</taxon>
        <taxon>Talpidae</taxon>
        <taxon>Galemys</taxon>
    </lineage>
</organism>
<proteinExistence type="predicted"/>
<feature type="region of interest" description="Disordered" evidence="1">
    <location>
        <begin position="1"/>
        <end position="26"/>
    </location>
</feature>
<name>A0A8J5ZW17_GALPY</name>
<evidence type="ECO:0000256" key="1">
    <source>
        <dbReference type="SAM" id="MobiDB-lite"/>
    </source>
</evidence>
<protein>
    <submittedName>
        <fullName evidence="2">Uncharacterized protein</fullName>
    </submittedName>
</protein>
<gene>
    <name evidence="2" type="ORF">J0S82_020777</name>
</gene>
<evidence type="ECO:0000313" key="2">
    <source>
        <dbReference type="EMBL" id="KAG8506125.1"/>
    </source>
</evidence>
<evidence type="ECO:0000313" key="3">
    <source>
        <dbReference type="Proteomes" id="UP000700334"/>
    </source>
</evidence>
<dbReference type="Proteomes" id="UP000700334">
    <property type="component" value="Unassembled WGS sequence"/>
</dbReference>
<feature type="compositionally biased region" description="Low complexity" evidence="1">
    <location>
        <begin position="14"/>
        <end position="26"/>
    </location>
</feature>
<sequence>MARASSGRGQPGLRAPSSRATASAARPFLEEREWRTALQNFHSTHLDLSPTILASPRDFLCRTSGEPRPRPRSESLSSSVVGGSPGSQANGLGCWAWMLSAHPPLGSFR</sequence>
<dbReference type="EMBL" id="JAGFMF010012182">
    <property type="protein sequence ID" value="KAG8506125.1"/>
    <property type="molecule type" value="Genomic_DNA"/>
</dbReference>